<evidence type="ECO:0008006" key="3">
    <source>
        <dbReference type="Google" id="ProtNLM"/>
    </source>
</evidence>
<dbReference type="Proteomes" id="UP001608902">
    <property type="component" value="Unassembled WGS sequence"/>
</dbReference>
<dbReference type="EMBL" id="JBGFUD010008003">
    <property type="protein sequence ID" value="MFH4981848.1"/>
    <property type="molecule type" value="Genomic_DNA"/>
</dbReference>
<dbReference type="PANTHER" id="PTHR14553">
    <property type="entry name" value="UNCHARACTERIZED PROTEIN C1ORF50"/>
    <property type="match status" value="1"/>
</dbReference>
<proteinExistence type="predicted"/>
<keyword evidence="2" id="KW-1185">Reference proteome</keyword>
<name>A0ABD6EPF9_9BILA</name>
<dbReference type="PANTHER" id="PTHR14553:SF1">
    <property type="entry name" value="SIMILAR TO CHROMOSOME 1 OPEN READING FRAME 50"/>
    <property type="match status" value="1"/>
</dbReference>
<reference evidence="1 2" key="1">
    <citation type="submission" date="2024-08" db="EMBL/GenBank/DDBJ databases">
        <title>Gnathostoma spinigerum genome.</title>
        <authorList>
            <person name="Gonzalez-Bertolin B."/>
            <person name="Monzon S."/>
            <person name="Zaballos A."/>
            <person name="Jimenez P."/>
            <person name="Dekumyoy P."/>
            <person name="Varona S."/>
            <person name="Cuesta I."/>
            <person name="Sumanam S."/>
            <person name="Adisakwattana P."/>
            <person name="Gasser R.B."/>
            <person name="Hernandez-Gonzalez A."/>
            <person name="Young N.D."/>
            <person name="Perteguer M.J."/>
        </authorList>
    </citation>
    <scope>NUCLEOTIDE SEQUENCE [LARGE SCALE GENOMIC DNA]</scope>
    <source>
        <strain evidence="1">AL3</strain>
        <tissue evidence="1">Liver</tissue>
    </source>
</reference>
<evidence type="ECO:0000313" key="1">
    <source>
        <dbReference type="EMBL" id="MFH4981848.1"/>
    </source>
</evidence>
<gene>
    <name evidence="1" type="ORF">AB6A40_008557</name>
</gene>
<organism evidence="1 2">
    <name type="scientific">Gnathostoma spinigerum</name>
    <dbReference type="NCBI Taxonomy" id="75299"/>
    <lineage>
        <taxon>Eukaryota</taxon>
        <taxon>Metazoa</taxon>
        <taxon>Ecdysozoa</taxon>
        <taxon>Nematoda</taxon>
        <taxon>Chromadorea</taxon>
        <taxon>Rhabditida</taxon>
        <taxon>Spirurina</taxon>
        <taxon>Gnathostomatomorpha</taxon>
        <taxon>Gnathostomatoidea</taxon>
        <taxon>Gnathostomatidae</taxon>
        <taxon>Gnathostoma</taxon>
    </lineage>
</organism>
<evidence type="ECO:0000313" key="2">
    <source>
        <dbReference type="Proteomes" id="UP001608902"/>
    </source>
</evidence>
<dbReference type="AlphaFoldDB" id="A0ABD6EPF9"/>
<dbReference type="InterPro" id="IPR019534">
    <property type="entry name" value="DUF2452"/>
</dbReference>
<accession>A0ABD6EPF9</accession>
<sequence length="182" mass="21021">MQFSHDKITSEFAITTANTKRQVDVELVEASSDNSVRSQRIHDPTDIVRLAEKVKEADDFVQGRAINRLSVIAEQMKFLRLQAQKVLEEAERDDDLHHVACNLQKVVGSTYYLYRKPSGQRFFSIISPEEWGSCNQNEFLGGFRLEADRSWTPLVECQSRRKELETLKNILLHKQQLNAIEN</sequence>
<protein>
    <recommendedName>
        <fullName evidence="3">DUF2452 domain-containing protein</fullName>
    </recommendedName>
</protein>
<dbReference type="Pfam" id="PF10504">
    <property type="entry name" value="DUF2452"/>
    <property type="match status" value="1"/>
</dbReference>
<comment type="caution">
    <text evidence="1">The sequence shown here is derived from an EMBL/GenBank/DDBJ whole genome shotgun (WGS) entry which is preliminary data.</text>
</comment>